<dbReference type="SUPFAM" id="SSF63829">
    <property type="entry name" value="Calcium-dependent phosphotriesterase"/>
    <property type="match status" value="2"/>
</dbReference>
<dbReference type="EMBL" id="SPPK01000004">
    <property type="protein sequence ID" value="TFU88870.1"/>
    <property type="molecule type" value="Genomic_DNA"/>
</dbReference>
<dbReference type="PANTHER" id="PTHR43547">
    <property type="entry name" value="TWO-COMPONENT HISTIDINE KINASE"/>
    <property type="match status" value="1"/>
</dbReference>
<evidence type="ECO:0000256" key="7">
    <source>
        <dbReference type="SAM" id="Phobius"/>
    </source>
</evidence>
<feature type="signal peptide" evidence="8">
    <location>
        <begin position="1"/>
        <end position="25"/>
    </location>
</feature>
<keyword evidence="12" id="KW-0808">Transferase</keyword>
<feature type="chain" id="PRO_5021412251" description="histidine kinase" evidence="8">
    <location>
        <begin position="26"/>
        <end position="1315"/>
    </location>
</feature>
<dbReference type="OrthoDB" id="9809670at2"/>
<dbReference type="GO" id="GO:0043565">
    <property type="term" value="F:sequence-specific DNA binding"/>
    <property type="evidence" value="ECO:0007669"/>
    <property type="project" value="InterPro"/>
</dbReference>
<dbReference type="InterPro" id="IPR011123">
    <property type="entry name" value="Y_Y_Y"/>
</dbReference>
<dbReference type="InterPro" id="IPR005467">
    <property type="entry name" value="His_kinase_dom"/>
</dbReference>
<dbReference type="PROSITE" id="PS01124">
    <property type="entry name" value="HTH_ARAC_FAMILY_2"/>
    <property type="match status" value="1"/>
</dbReference>
<dbReference type="Proteomes" id="UP000298285">
    <property type="component" value="Unassembled WGS sequence"/>
</dbReference>
<evidence type="ECO:0000313" key="12">
    <source>
        <dbReference type="EMBL" id="TFU88870.1"/>
    </source>
</evidence>
<evidence type="ECO:0000256" key="3">
    <source>
        <dbReference type="ARBA" id="ARBA00022553"/>
    </source>
</evidence>
<dbReference type="InterPro" id="IPR018060">
    <property type="entry name" value="HTH_AraC"/>
</dbReference>
<dbReference type="PROSITE" id="PS50109">
    <property type="entry name" value="HIS_KIN"/>
    <property type="match status" value="1"/>
</dbReference>
<dbReference type="InterPro" id="IPR009057">
    <property type="entry name" value="Homeodomain-like_sf"/>
</dbReference>
<dbReference type="Gene3D" id="2.60.40.10">
    <property type="entry name" value="Immunoglobulins"/>
    <property type="match status" value="1"/>
</dbReference>
<dbReference type="GO" id="GO:0003700">
    <property type="term" value="F:DNA-binding transcription factor activity"/>
    <property type="evidence" value="ECO:0007669"/>
    <property type="project" value="InterPro"/>
</dbReference>
<dbReference type="InterPro" id="IPR003594">
    <property type="entry name" value="HATPase_dom"/>
</dbReference>
<dbReference type="InterPro" id="IPR036890">
    <property type="entry name" value="HATPase_C_sf"/>
</dbReference>
<feature type="domain" description="HTH araC/xylS-type" evidence="9">
    <location>
        <begin position="1216"/>
        <end position="1315"/>
    </location>
</feature>
<dbReference type="InterPro" id="IPR036097">
    <property type="entry name" value="HisK_dim/P_sf"/>
</dbReference>
<comment type="caution">
    <text evidence="12">The sequence shown here is derived from an EMBL/GenBank/DDBJ whole genome shotgun (WGS) entry which is preliminary data.</text>
</comment>
<evidence type="ECO:0000256" key="2">
    <source>
        <dbReference type="ARBA" id="ARBA00012438"/>
    </source>
</evidence>
<dbReference type="SUPFAM" id="SSF46689">
    <property type="entry name" value="Homeodomain-like"/>
    <property type="match status" value="1"/>
</dbReference>
<dbReference type="SMART" id="SM00448">
    <property type="entry name" value="REC"/>
    <property type="match status" value="1"/>
</dbReference>
<keyword evidence="7" id="KW-0472">Membrane</keyword>
<dbReference type="EC" id="2.7.13.3" evidence="2"/>
<accession>A0A4Y9IK71</accession>
<dbReference type="RefSeq" id="WP_135106272.1">
    <property type="nucleotide sequence ID" value="NZ_JADGKW010000004.1"/>
</dbReference>
<dbReference type="InterPro" id="IPR001789">
    <property type="entry name" value="Sig_transdc_resp-reg_receiver"/>
</dbReference>
<dbReference type="SMART" id="SM00342">
    <property type="entry name" value="HTH_ARAC"/>
    <property type="match status" value="1"/>
</dbReference>
<dbReference type="Pfam" id="PF02518">
    <property type="entry name" value="HATPase_c"/>
    <property type="match status" value="1"/>
</dbReference>
<dbReference type="Pfam" id="PF00512">
    <property type="entry name" value="HisKA"/>
    <property type="match status" value="1"/>
</dbReference>
<evidence type="ECO:0000259" key="9">
    <source>
        <dbReference type="PROSITE" id="PS01124"/>
    </source>
</evidence>
<dbReference type="SMART" id="SM00388">
    <property type="entry name" value="HisKA"/>
    <property type="match status" value="1"/>
</dbReference>
<keyword evidence="4" id="KW-0805">Transcription regulation</keyword>
<keyword evidence="5" id="KW-0804">Transcription</keyword>
<protein>
    <recommendedName>
        <fullName evidence="2">histidine kinase</fullName>
        <ecNumber evidence="2">2.7.13.3</ecNumber>
    </recommendedName>
</protein>
<keyword evidence="3 6" id="KW-0597">Phosphoprotein</keyword>
<dbReference type="SMART" id="SM00387">
    <property type="entry name" value="HATPase_c"/>
    <property type="match status" value="1"/>
</dbReference>
<dbReference type="InterPro" id="IPR015943">
    <property type="entry name" value="WD40/YVTN_repeat-like_dom_sf"/>
</dbReference>
<evidence type="ECO:0000313" key="13">
    <source>
        <dbReference type="Proteomes" id="UP000298285"/>
    </source>
</evidence>
<feature type="transmembrane region" description="Helical" evidence="7">
    <location>
        <begin position="759"/>
        <end position="782"/>
    </location>
</feature>
<evidence type="ECO:0000256" key="1">
    <source>
        <dbReference type="ARBA" id="ARBA00000085"/>
    </source>
</evidence>
<gene>
    <name evidence="12" type="ORF">E4T88_13465</name>
</gene>
<dbReference type="Pfam" id="PF07495">
    <property type="entry name" value="Y_Y_Y"/>
    <property type="match status" value="1"/>
</dbReference>
<organism evidence="12 13">
    <name type="scientific">Dysgonomonas mossii</name>
    <dbReference type="NCBI Taxonomy" id="163665"/>
    <lineage>
        <taxon>Bacteria</taxon>
        <taxon>Pseudomonadati</taxon>
        <taxon>Bacteroidota</taxon>
        <taxon>Bacteroidia</taxon>
        <taxon>Bacteroidales</taxon>
        <taxon>Dysgonomonadaceae</taxon>
        <taxon>Dysgonomonas</taxon>
    </lineage>
</organism>
<dbReference type="Pfam" id="PF07494">
    <property type="entry name" value="Reg_prop"/>
    <property type="match status" value="1"/>
</dbReference>
<evidence type="ECO:0000259" key="10">
    <source>
        <dbReference type="PROSITE" id="PS50109"/>
    </source>
</evidence>
<reference evidence="12 13" key="1">
    <citation type="submission" date="2019-03" db="EMBL/GenBank/DDBJ databases">
        <title>Diversity of the mouse oral microbiome.</title>
        <authorList>
            <person name="Joseph S."/>
            <person name="Aduse-Opoku J."/>
            <person name="Curtis M."/>
            <person name="Wade W."/>
            <person name="Hashim A."/>
        </authorList>
    </citation>
    <scope>NUCLEOTIDE SEQUENCE [LARGE SCALE GENOMIC DNA]</scope>
    <source>
        <strain evidence="12 13">P11</strain>
    </source>
</reference>
<dbReference type="InterPro" id="IPR011110">
    <property type="entry name" value="Reg_prop"/>
</dbReference>
<dbReference type="SUPFAM" id="SSF47384">
    <property type="entry name" value="Homodimeric domain of signal transducing histidine kinase"/>
    <property type="match status" value="1"/>
</dbReference>
<evidence type="ECO:0000256" key="8">
    <source>
        <dbReference type="SAM" id="SignalP"/>
    </source>
</evidence>
<dbReference type="PROSITE" id="PS50110">
    <property type="entry name" value="RESPONSE_REGULATORY"/>
    <property type="match status" value="1"/>
</dbReference>
<keyword evidence="7" id="KW-1133">Transmembrane helix</keyword>
<keyword evidence="8" id="KW-0732">Signal</keyword>
<dbReference type="InterPro" id="IPR011006">
    <property type="entry name" value="CheY-like_superfamily"/>
</dbReference>
<dbReference type="InterPro" id="IPR003661">
    <property type="entry name" value="HisK_dim/P_dom"/>
</dbReference>
<evidence type="ECO:0000259" key="11">
    <source>
        <dbReference type="PROSITE" id="PS50110"/>
    </source>
</evidence>
<feature type="modified residue" description="4-aspartylphosphate" evidence="6">
    <location>
        <position position="1117"/>
    </location>
</feature>
<keyword evidence="12" id="KW-0418">Kinase</keyword>
<feature type="domain" description="Response regulatory" evidence="11">
    <location>
        <begin position="1069"/>
        <end position="1184"/>
    </location>
</feature>
<dbReference type="SUPFAM" id="SSF52172">
    <property type="entry name" value="CheY-like"/>
    <property type="match status" value="1"/>
</dbReference>
<dbReference type="InterPro" id="IPR013783">
    <property type="entry name" value="Ig-like_fold"/>
</dbReference>
<name>A0A4Y9IK71_9BACT</name>
<dbReference type="PANTHER" id="PTHR43547:SF2">
    <property type="entry name" value="HYBRID SIGNAL TRANSDUCTION HISTIDINE KINASE C"/>
    <property type="match status" value="1"/>
</dbReference>
<comment type="catalytic activity">
    <reaction evidence="1">
        <text>ATP + protein L-histidine = ADP + protein N-phospho-L-histidine.</text>
        <dbReference type="EC" id="2.7.13.3"/>
    </reaction>
</comment>
<dbReference type="Pfam" id="PF12833">
    <property type="entry name" value="HTH_18"/>
    <property type="match status" value="1"/>
</dbReference>
<dbReference type="Pfam" id="PF00072">
    <property type="entry name" value="Response_reg"/>
    <property type="match status" value="1"/>
</dbReference>
<dbReference type="Gene3D" id="3.30.565.10">
    <property type="entry name" value="Histidine kinase-like ATPase, C-terminal domain"/>
    <property type="match status" value="1"/>
</dbReference>
<evidence type="ECO:0000256" key="5">
    <source>
        <dbReference type="ARBA" id="ARBA00023163"/>
    </source>
</evidence>
<dbReference type="SUPFAM" id="SSF55874">
    <property type="entry name" value="ATPase domain of HSP90 chaperone/DNA topoisomerase II/histidine kinase"/>
    <property type="match status" value="1"/>
</dbReference>
<dbReference type="GO" id="GO:0000155">
    <property type="term" value="F:phosphorelay sensor kinase activity"/>
    <property type="evidence" value="ECO:0007669"/>
    <property type="project" value="InterPro"/>
</dbReference>
<evidence type="ECO:0000256" key="6">
    <source>
        <dbReference type="PROSITE-ProRule" id="PRU00169"/>
    </source>
</evidence>
<feature type="domain" description="Histidine kinase" evidence="10">
    <location>
        <begin position="815"/>
        <end position="1027"/>
    </location>
</feature>
<proteinExistence type="predicted"/>
<dbReference type="Gene3D" id="1.10.10.60">
    <property type="entry name" value="Homeodomain-like"/>
    <property type="match status" value="1"/>
</dbReference>
<dbReference type="Gene3D" id="3.40.50.2300">
    <property type="match status" value="1"/>
</dbReference>
<sequence length="1315" mass="151243">MKIIISRNCITLFFFCLTICLSAQVDDVIKNYIHISKNDGIVNNNVTSISDDIYKRIWIGTAKGLNIYDSNHLTTIQRYSGSYIYSLYDTGKEMLIGTQGYVEAYNYDLGTFSRITCEEKDIEYTSSIFRYNDQVILVANGSIYSFDDGKLSLIKKNVPYHIMSVDKFGTMWALHREMVYKIDAKFNIIKSYKLTSSDHSPLIGICLYPDSKGTIWIGTVKDGLYRYNRAFDDFRKENLVSAYNINEVENIGSINEDRYDRLWIGHNSGIAVYDYSNNYFKNYMLENSYNITLTTTITNIYKTKDQNMVLGTFFTGFFYIKELNSNIQFSNLADFSKKTGVVTANGIVKDKSNRLWVGTNCMGISLLDAKGELIKHINHSNAQINDNIVSLELDGMDNVWAGSLSTGLYKIGSGGNITHYINQQNDQTSLVGSKVYALYSLNSDSLIVASNKGVDVYMYGKNIFSNIVGATSQDYAFSDIYQYRNYIYITDLYSFFRFDRKSGKVEKFNYPQYQDNQFQCSYVDRQGRLWIGTAKGEILLFDNDTLATYISDKKMLYNSISNIQGDNSQNLWLTSGNEIFRITLGKKVRRINLAWGLGENEFNVRSSYIDKDGVIYFGTTDGLINFRPQDIVIQDKQPPELYISDFRLFKNSVIPGESDILEKHINNTKKITLNNHQNFISFLVSSIDFTPDEGIPYKCVYMLENLDSDWYEVNPASNEITFTGLSTGKYILHIKLITEDGETLATKEIEINVRPPFLLSWYMIVLYIILLSGILWLISGFVKRQRQTKEIINKAKRKQDELTRLNSLKLDFFTYISHEFKTPLAIISTLQNEIIPTNNEPDSDSNIFKRNVKRLEYLINQLMDFRNMESQHASIKIKKYDIITFVEGIYEAFTPLYKHKEIDHQFVTEIDSLPMMFDADKVEMLVGNLLSNTFKHTQQGGRCYLKIQREENVVVIDIFNSGACLSNEQKTIIFEPYYRTDTSSTYPNSGIGLAIVNSIAKLLNIELSVLAVENEGNIFRVRIPISQDDKMEISTSSNGNNIVDQIIDNTMYIEEQTNLFNETSSTKFQILIVDNDSDTRKMLRKKLQDYFHVLIASTAKEALLLLKSQNMDLIISDIYMPEMDGYDFCRQVKSNPKTQHIPVFLITSELSGEARMKGFQSGADAFLQKPINIQELILRLDNILRRKNVLRDYYSGLNQLTIDKTEVNNADEIFIKELTEYINENLTDPDLSVHQLVQHTNISRTQLYLNIKRLTDQTPSQFILNIKMTNAKHLLLSTDLTSSEISYKLGYCNPNHFSRQFKEFYSVSPSEFRKQ</sequence>
<dbReference type="CDD" id="cd00082">
    <property type="entry name" value="HisKA"/>
    <property type="match status" value="1"/>
</dbReference>
<evidence type="ECO:0000256" key="4">
    <source>
        <dbReference type="ARBA" id="ARBA00023015"/>
    </source>
</evidence>
<dbReference type="Gene3D" id="2.130.10.10">
    <property type="entry name" value="YVTN repeat-like/Quinoprotein amine dehydrogenase"/>
    <property type="match status" value="3"/>
</dbReference>
<dbReference type="Gene3D" id="1.10.287.130">
    <property type="match status" value="1"/>
</dbReference>
<keyword evidence="7" id="KW-0812">Transmembrane</keyword>